<dbReference type="Proteomes" id="UP000773462">
    <property type="component" value="Unassembled WGS sequence"/>
</dbReference>
<evidence type="ECO:0000313" key="3">
    <source>
        <dbReference type="Proteomes" id="UP000773462"/>
    </source>
</evidence>
<dbReference type="InterPro" id="IPR051465">
    <property type="entry name" value="Cell_Envelope_Struct_Comp"/>
</dbReference>
<dbReference type="Pfam" id="PF00395">
    <property type="entry name" value="SLH"/>
    <property type="match status" value="1"/>
</dbReference>
<dbReference type="PROSITE" id="PS51272">
    <property type="entry name" value="SLH"/>
    <property type="match status" value="1"/>
</dbReference>
<keyword evidence="3" id="KW-1185">Reference proteome</keyword>
<dbReference type="PANTHER" id="PTHR43308:SF5">
    <property type="entry name" value="S-LAYER PROTEIN _ PEPTIDOGLYCAN ENDO-BETA-N-ACETYLGLUCOSAMINIDASE"/>
    <property type="match status" value="1"/>
</dbReference>
<gene>
    <name evidence="2" type="ORF">J2Z70_004109</name>
</gene>
<dbReference type="InterPro" id="IPR001119">
    <property type="entry name" value="SLH_dom"/>
</dbReference>
<protein>
    <recommendedName>
        <fullName evidence="1">SLH domain-containing protein</fullName>
    </recommendedName>
</protein>
<dbReference type="PANTHER" id="PTHR43308">
    <property type="entry name" value="OUTER MEMBRANE PROTEIN ALPHA-RELATED"/>
    <property type="match status" value="1"/>
</dbReference>
<dbReference type="RefSeq" id="WP_209876222.1">
    <property type="nucleotide sequence ID" value="NZ_JAGGLV010000014.1"/>
</dbReference>
<organism evidence="2 3">
    <name type="scientific">Paenibacillus silagei</name>
    <dbReference type="NCBI Taxonomy" id="1670801"/>
    <lineage>
        <taxon>Bacteria</taxon>
        <taxon>Bacillati</taxon>
        <taxon>Bacillota</taxon>
        <taxon>Bacilli</taxon>
        <taxon>Bacillales</taxon>
        <taxon>Paenibacillaceae</taxon>
        <taxon>Paenibacillus</taxon>
    </lineage>
</organism>
<name>A0ABS4NV76_9BACL</name>
<proteinExistence type="predicted"/>
<reference evidence="2 3" key="1">
    <citation type="submission" date="2021-03" db="EMBL/GenBank/DDBJ databases">
        <title>Genomic Encyclopedia of Type Strains, Phase IV (KMG-IV): sequencing the most valuable type-strain genomes for metagenomic binning, comparative biology and taxonomic classification.</title>
        <authorList>
            <person name="Goeker M."/>
        </authorList>
    </citation>
    <scope>NUCLEOTIDE SEQUENCE [LARGE SCALE GENOMIC DNA]</scope>
    <source>
        <strain evidence="2 3">DSM 101953</strain>
    </source>
</reference>
<accession>A0ABS4NV76</accession>
<comment type="caution">
    <text evidence="2">The sequence shown here is derived from an EMBL/GenBank/DDBJ whole genome shotgun (WGS) entry which is preliminary data.</text>
</comment>
<sequence length="138" mass="15105">MNFFIQKEGEEILLFQAARRKLSLVIVIALLISSLTPHLVFGESAQLKDIAGSYAQKEIQSLTEAGIISGYEDNTFKPNKAMSRAELAKIIVLSLGLEVSGDQAVAFKDVAATSWYRGCRCVGEGRHHRGDIGEHVQS</sequence>
<evidence type="ECO:0000313" key="2">
    <source>
        <dbReference type="EMBL" id="MBP2113948.1"/>
    </source>
</evidence>
<feature type="domain" description="SLH" evidence="1">
    <location>
        <begin position="42"/>
        <end position="105"/>
    </location>
</feature>
<dbReference type="EMBL" id="JAGGLV010000014">
    <property type="protein sequence ID" value="MBP2113948.1"/>
    <property type="molecule type" value="Genomic_DNA"/>
</dbReference>
<evidence type="ECO:0000259" key="1">
    <source>
        <dbReference type="PROSITE" id="PS51272"/>
    </source>
</evidence>